<reference evidence="1 2" key="1">
    <citation type="submission" date="2018-06" db="EMBL/GenBank/DDBJ databases">
        <authorList>
            <consortium name="Pathogen Informatics"/>
            <person name="Doyle S."/>
        </authorList>
    </citation>
    <scope>NUCLEOTIDE SEQUENCE [LARGE SCALE GENOMIC DNA]</scope>
    <source>
        <strain evidence="1 2">NCTC13067</strain>
    </source>
</reference>
<dbReference type="RefSeq" id="WP_004354311.1">
    <property type="nucleotide sequence ID" value="NZ_CALKRA010000096.1"/>
</dbReference>
<gene>
    <name evidence="1" type="ORF">NCTC13067_02202</name>
</gene>
<evidence type="ECO:0000313" key="1">
    <source>
        <dbReference type="EMBL" id="SUB94333.1"/>
    </source>
</evidence>
<name>A0A379EE23_9BACT</name>
<dbReference type="EMBL" id="UGTM01000002">
    <property type="protein sequence ID" value="SUB94333.1"/>
    <property type="molecule type" value="Genomic_DNA"/>
</dbReference>
<accession>A0A379EE23</accession>
<sequence length="73" mass="7936">MTTPMIGLIALLVIALAGWAIAELKNKSVTFVHSDAEAEGEEEMKEAYEANGNKELNLKDLLARNSTKGYKAI</sequence>
<dbReference type="OMA" id="YEANGNK"/>
<dbReference type="AlphaFoldDB" id="A0A379EE23"/>
<organism evidence="1 2">
    <name type="scientific">Prevotella denticola</name>
    <dbReference type="NCBI Taxonomy" id="28129"/>
    <lineage>
        <taxon>Bacteria</taxon>
        <taxon>Pseudomonadati</taxon>
        <taxon>Bacteroidota</taxon>
        <taxon>Bacteroidia</taxon>
        <taxon>Bacteroidales</taxon>
        <taxon>Prevotellaceae</taxon>
        <taxon>Prevotella</taxon>
    </lineage>
</organism>
<proteinExistence type="predicted"/>
<dbReference type="Proteomes" id="UP000255469">
    <property type="component" value="Unassembled WGS sequence"/>
</dbReference>
<evidence type="ECO:0000313" key="2">
    <source>
        <dbReference type="Proteomes" id="UP000255469"/>
    </source>
</evidence>
<protein>
    <submittedName>
        <fullName evidence="1">Uncharacterized protein</fullName>
    </submittedName>
</protein>